<name>A0AC35TG36_9BILA</name>
<protein>
    <submittedName>
        <fullName evidence="2">Bax inhibitor 1</fullName>
    </submittedName>
</protein>
<evidence type="ECO:0000313" key="1">
    <source>
        <dbReference type="Proteomes" id="UP000095286"/>
    </source>
</evidence>
<dbReference type="WBParaSite" id="RSKR_0000019350.1">
    <property type="protein sequence ID" value="RSKR_0000019350.1"/>
    <property type="gene ID" value="RSKR_0000019350"/>
</dbReference>
<proteinExistence type="predicted"/>
<accession>A0AC35TG36</accession>
<evidence type="ECO:0000313" key="2">
    <source>
        <dbReference type="WBParaSite" id="RSKR_0000019350.1"/>
    </source>
</evidence>
<reference evidence="2" key="1">
    <citation type="submission" date="2016-11" db="UniProtKB">
        <authorList>
            <consortium name="WormBaseParasite"/>
        </authorList>
    </citation>
    <scope>IDENTIFICATION</scope>
    <source>
        <strain evidence="2">KR3021</strain>
    </source>
</reference>
<sequence length="255" mass="28568">MPNLQKVTNSVNSANTKQQPSQVNIESGESKHLGFNELSIRAGFMRKVFSLVTIMLAVVGIMSSVPFFSNDLYDFIQQRQWMYWASFGIFICSYLILMCVPTVRVKFPLNIIALSIFTLATGYMVMMVCTNYAIISIVLAFVITTASTAAVTLFALQTKYDLTSKIGYIFMASVILFCFGVTAPVAIFAYDVTFLNTIYAGVGALLSMVYLCLDIQLIMGNKKYNISPEDYVFAALQLFMDIINMFLMILRIVKK</sequence>
<organism evidence="1 2">
    <name type="scientific">Rhabditophanes sp. KR3021</name>
    <dbReference type="NCBI Taxonomy" id="114890"/>
    <lineage>
        <taxon>Eukaryota</taxon>
        <taxon>Metazoa</taxon>
        <taxon>Ecdysozoa</taxon>
        <taxon>Nematoda</taxon>
        <taxon>Chromadorea</taxon>
        <taxon>Rhabditida</taxon>
        <taxon>Tylenchina</taxon>
        <taxon>Panagrolaimomorpha</taxon>
        <taxon>Strongyloidoidea</taxon>
        <taxon>Alloionematidae</taxon>
        <taxon>Rhabditophanes</taxon>
    </lineage>
</organism>
<dbReference type="Proteomes" id="UP000095286">
    <property type="component" value="Unplaced"/>
</dbReference>